<dbReference type="Proteomes" id="UP000054018">
    <property type="component" value="Unassembled WGS sequence"/>
</dbReference>
<evidence type="ECO:0000256" key="1">
    <source>
        <dbReference type="SAM" id="Phobius"/>
    </source>
</evidence>
<dbReference type="EMBL" id="KN833688">
    <property type="protein sequence ID" value="KIK29822.1"/>
    <property type="molecule type" value="Genomic_DNA"/>
</dbReference>
<keyword evidence="1" id="KW-1133">Transmembrane helix</keyword>
<evidence type="ECO:0000313" key="3">
    <source>
        <dbReference type="Proteomes" id="UP000054018"/>
    </source>
</evidence>
<accession>A0A0D0A5U7</accession>
<protein>
    <submittedName>
        <fullName evidence="2">Uncharacterized protein</fullName>
    </submittedName>
</protein>
<keyword evidence="3" id="KW-1185">Reference proteome</keyword>
<feature type="transmembrane region" description="Helical" evidence="1">
    <location>
        <begin position="155"/>
        <end position="179"/>
    </location>
</feature>
<proteinExistence type="predicted"/>
<dbReference type="AlphaFoldDB" id="A0A0D0A5U7"/>
<organism evidence="2 3">
    <name type="scientific">Pisolithus microcarpus 441</name>
    <dbReference type="NCBI Taxonomy" id="765257"/>
    <lineage>
        <taxon>Eukaryota</taxon>
        <taxon>Fungi</taxon>
        <taxon>Dikarya</taxon>
        <taxon>Basidiomycota</taxon>
        <taxon>Agaricomycotina</taxon>
        <taxon>Agaricomycetes</taxon>
        <taxon>Agaricomycetidae</taxon>
        <taxon>Boletales</taxon>
        <taxon>Sclerodermatineae</taxon>
        <taxon>Pisolithaceae</taxon>
        <taxon>Pisolithus</taxon>
    </lineage>
</organism>
<name>A0A0D0A5U7_9AGAM</name>
<reference evidence="3" key="2">
    <citation type="submission" date="2015-01" db="EMBL/GenBank/DDBJ databases">
        <title>Evolutionary Origins and Diversification of the Mycorrhizal Mutualists.</title>
        <authorList>
            <consortium name="DOE Joint Genome Institute"/>
            <consortium name="Mycorrhizal Genomics Consortium"/>
            <person name="Kohler A."/>
            <person name="Kuo A."/>
            <person name="Nagy L.G."/>
            <person name="Floudas D."/>
            <person name="Copeland A."/>
            <person name="Barry K.W."/>
            <person name="Cichocki N."/>
            <person name="Veneault-Fourrey C."/>
            <person name="LaButti K."/>
            <person name="Lindquist E.A."/>
            <person name="Lipzen A."/>
            <person name="Lundell T."/>
            <person name="Morin E."/>
            <person name="Murat C."/>
            <person name="Riley R."/>
            <person name="Ohm R."/>
            <person name="Sun H."/>
            <person name="Tunlid A."/>
            <person name="Henrissat B."/>
            <person name="Grigoriev I.V."/>
            <person name="Hibbett D.S."/>
            <person name="Martin F."/>
        </authorList>
    </citation>
    <scope>NUCLEOTIDE SEQUENCE [LARGE SCALE GENOMIC DNA]</scope>
    <source>
        <strain evidence="3">441</strain>
    </source>
</reference>
<keyword evidence="1" id="KW-0812">Transmembrane</keyword>
<evidence type="ECO:0000313" key="2">
    <source>
        <dbReference type="EMBL" id="KIK29822.1"/>
    </source>
</evidence>
<dbReference type="HOGENOM" id="CLU_1372694_0_0_1"/>
<sequence>MQALQCIALPFASAIRPISSTSAMQCKALLSFANAQSNVVLCCYHANYCMQQNSKEQSTARQLYDCVCTKHGYGRIHKVSHTAWQQHLASASSEEECRRIRTARLLGERMTSLPPLAKHSFPPDYRHSVPPSVRRAEARRGLATRCREGILPTRYFLLFLCFYLTVLCLYLTLYFYLVFGRILAYVSQPSHLGYTVLRK</sequence>
<keyword evidence="1" id="KW-0472">Membrane</keyword>
<dbReference type="OrthoDB" id="2687594at2759"/>
<gene>
    <name evidence="2" type="ORF">PISMIDRAFT_442908</name>
</gene>
<reference evidence="2 3" key="1">
    <citation type="submission" date="2014-04" db="EMBL/GenBank/DDBJ databases">
        <authorList>
            <consortium name="DOE Joint Genome Institute"/>
            <person name="Kuo A."/>
            <person name="Kohler A."/>
            <person name="Costa M.D."/>
            <person name="Nagy L.G."/>
            <person name="Floudas D."/>
            <person name="Copeland A."/>
            <person name="Barry K.W."/>
            <person name="Cichocki N."/>
            <person name="Veneault-Fourrey C."/>
            <person name="LaButti K."/>
            <person name="Lindquist E.A."/>
            <person name="Lipzen A."/>
            <person name="Lundell T."/>
            <person name="Morin E."/>
            <person name="Murat C."/>
            <person name="Sun H."/>
            <person name="Tunlid A."/>
            <person name="Henrissat B."/>
            <person name="Grigoriev I.V."/>
            <person name="Hibbett D.S."/>
            <person name="Martin F."/>
            <person name="Nordberg H.P."/>
            <person name="Cantor M.N."/>
            <person name="Hua S.X."/>
        </authorList>
    </citation>
    <scope>NUCLEOTIDE SEQUENCE [LARGE SCALE GENOMIC DNA]</scope>
    <source>
        <strain evidence="2 3">441</strain>
    </source>
</reference>